<name>A0ABC9WWK3_GRUJA</name>
<organism evidence="1 2">
    <name type="scientific">Grus japonensis</name>
    <name type="common">Japanese crane</name>
    <name type="synonym">Red-crowned crane</name>
    <dbReference type="NCBI Taxonomy" id="30415"/>
    <lineage>
        <taxon>Eukaryota</taxon>
        <taxon>Metazoa</taxon>
        <taxon>Chordata</taxon>
        <taxon>Craniata</taxon>
        <taxon>Vertebrata</taxon>
        <taxon>Euteleostomi</taxon>
        <taxon>Archelosauria</taxon>
        <taxon>Archosauria</taxon>
        <taxon>Dinosauria</taxon>
        <taxon>Saurischia</taxon>
        <taxon>Theropoda</taxon>
        <taxon>Coelurosauria</taxon>
        <taxon>Aves</taxon>
        <taxon>Neognathae</taxon>
        <taxon>Neoaves</taxon>
        <taxon>Gruiformes</taxon>
        <taxon>Gruidae</taxon>
        <taxon>Grus</taxon>
    </lineage>
</organism>
<evidence type="ECO:0000313" key="2">
    <source>
        <dbReference type="Proteomes" id="UP001623348"/>
    </source>
</evidence>
<evidence type="ECO:0000313" key="1">
    <source>
        <dbReference type="EMBL" id="GAB0189710.1"/>
    </source>
</evidence>
<accession>A0ABC9WWK3</accession>
<gene>
    <name evidence="1" type="ORF">GRJ2_001436300</name>
</gene>
<comment type="caution">
    <text evidence="1">The sequence shown here is derived from an EMBL/GenBank/DDBJ whole genome shotgun (WGS) entry which is preliminary data.</text>
</comment>
<dbReference type="EMBL" id="BAAFJT010000005">
    <property type="protein sequence ID" value="GAB0189710.1"/>
    <property type="molecule type" value="Genomic_DNA"/>
</dbReference>
<dbReference type="AlphaFoldDB" id="A0ABC9WWK3"/>
<dbReference type="Proteomes" id="UP001623348">
    <property type="component" value="Unassembled WGS sequence"/>
</dbReference>
<proteinExistence type="predicted"/>
<keyword evidence="2" id="KW-1185">Reference proteome</keyword>
<reference evidence="1 2" key="1">
    <citation type="submission" date="2024-06" db="EMBL/GenBank/DDBJ databases">
        <title>The draft genome of Grus japonensis, version 3.</title>
        <authorList>
            <person name="Nabeshima K."/>
            <person name="Suzuki S."/>
            <person name="Onuma M."/>
        </authorList>
    </citation>
    <scope>NUCLEOTIDE SEQUENCE [LARGE SCALE GENOMIC DNA]</scope>
    <source>
        <strain evidence="1 2">451A</strain>
    </source>
</reference>
<sequence length="71" mass="8258">MVNWRGKQFVAMKAGLDFRGTLDELEEWAKRNLLKFSKDKHCVLLSPSQNNQVHELNWPAETLMNTEASVR</sequence>
<protein>
    <submittedName>
        <fullName evidence="1">Uncharacterized protein</fullName>
    </submittedName>
</protein>